<dbReference type="PANTHER" id="PTHR43598:SF1">
    <property type="entry name" value="FORMATE DEHYDROGENASE-O MAJOR SUBUNIT"/>
    <property type="match status" value="1"/>
</dbReference>
<keyword evidence="9" id="KW-0411">Iron-sulfur</keyword>
<sequence length="188" mass="20910" precursor="true">MSKSETQLLSSSKVGRRSFLKMAALGSASFGAGNLLAKEEKIRVASAEEIKNPFPGSKTVKTICSICSAGCGIKAEVQNGVWVRQEPAHDHPISEGSHCCKGTDQIDLTKSKQRIKYPMKKENGKWHRLTWDQAIEEISSKMLKIREENGPDTAMFLGSAKFNNQQAFYFRKFAAFWGSNNIDHVARI</sequence>
<comment type="subcellular location">
    <subcellularLocation>
        <location evidence="2">Cell envelope</location>
    </subcellularLocation>
</comment>
<dbReference type="SMART" id="SM00926">
    <property type="entry name" value="Molybdop_Fe4S4"/>
    <property type="match status" value="1"/>
</dbReference>
<reference evidence="11 12" key="2">
    <citation type="journal article" date="2010" name="Stand. Genomic Sci.">
        <title>Complete genome sequence of Sulfurospirillum deleyianum type strain (5175).</title>
        <authorList>
            <person name="Sikorski J."/>
            <person name="Lapidus A."/>
            <person name="Copeland A."/>
            <person name="Glavina Del Rio T."/>
            <person name="Nolan M."/>
            <person name="Lucas S."/>
            <person name="Chen F."/>
            <person name="Tice H."/>
            <person name="Cheng J.F."/>
            <person name="Saunders E."/>
            <person name="Bruce D."/>
            <person name="Goodwin L."/>
            <person name="Pitluck S."/>
            <person name="Ovchinnikova G."/>
            <person name="Pati A."/>
            <person name="Ivanova N."/>
            <person name="Mavromatis K."/>
            <person name="Chen A."/>
            <person name="Palaniappan K."/>
            <person name="Chain P."/>
            <person name="Land M."/>
            <person name="Hauser L."/>
            <person name="Chang Y.J."/>
            <person name="Jeffries C.D."/>
            <person name="Brettin T."/>
            <person name="Detter J.C."/>
            <person name="Han C."/>
            <person name="Rohde M."/>
            <person name="Lang E."/>
            <person name="Spring S."/>
            <person name="Goker M."/>
            <person name="Bristow J."/>
            <person name="Eisen J.A."/>
            <person name="Markowitz V."/>
            <person name="Hugenholtz P."/>
            <person name="Kyrpides N.C."/>
            <person name="Klenk H.P."/>
        </authorList>
    </citation>
    <scope>NUCLEOTIDE SEQUENCE [LARGE SCALE GENOMIC DNA]</scope>
    <source>
        <strain evidence="12">ATCC 51133 / DSM 6946 / 5175</strain>
    </source>
</reference>
<gene>
    <name evidence="11" type="ordered locus">Sdel_2075</name>
</gene>
<dbReference type="GO" id="GO:0051539">
    <property type="term" value="F:4 iron, 4 sulfur cluster binding"/>
    <property type="evidence" value="ECO:0007669"/>
    <property type="project" value="UniProtKB-KW"/>
</dbReference>
<dbReference type="NCBIfam" id="TIGR01409">
    <property type="entry name" value="TAT_signal_seq"/>
    <property type="match status" value="1"/>
</dbReference>
<dbReference type="KEGG" id="sdl:Sdel_2075"/>
<dbReference type="GO" id="GO:0030313">
    <property type="term" value="C:cell envelope"/>
    <property type="evidence" value="ECO:0007669"/>
    <property type="project" value="UniProtKB-SubCell"/>
</dbReference>
<dbReference type="FunFam" id="2.20.25.90:FF:000006">
    <property type="entry name" value="Formate dehydrogenase alpha subunit"/>
    <property type="match status" value="1"/>
</dbReference>
<dbReference type="Proteomes" id="UP000002222">
    <property type="component" value="Chromosome"/>
</dbReference>
<proteinExistence type="inferred from homology"/>
<dbReference type="PROSITE" id="PS51669">
    <property type="entry name" value="4FE4S_MOW_BIS_MGD"/>
    <property type="match status" value="1"/>
</dbReference>
<keyword evidence="5" id="KW-0500">Molybdenum</keyword>
<dbReference type="Pfam" id="PF04879">
    <property type="entry name" value="Molybdop_Fe4S4"/>
    <property type="match status" value="1"/>
</dbReference>
<evidence type="ECO:0000313" key="11">
    <source>
        <dbReference type="EMBL" id="ACZ13087.1"/>
    </source>
</evidence>
<keyword evidence="12" id="KW-1185">Reference proteome</keyword>
<dbReference type="Gene3D" id="3.40.50.740">
    <property type="match status" value="1"/>
</dbReference>
<dbReference type="Gene3D" id="2.20.25.90">
    <property type="entry name" value="ADC-like domains"/>
    <property type="match status" value="1"/>
</dbReference>
<dbReference type="GO" id="GO:0016491">
    <property type="term" value="F:oxidoreductase activity"/>
    <property type="evidence" value="ECO:0007669"/>
    <property type="project" value="UniProtKB-KW"/>
</dbReference>
<dbReference type="PROSITE" id="PS51318">
    <property type="entry name" value="TAT"/>
    <property type="match status" value="1"/>
</dbReference>
<dbReference type="GO" id="GO:0009055">
    <property type="term" value="F:electron transfer activity"/>
    <property type="evidence" value="ECO:0007669"/>
    <property type="project" value="TreeGrafter"/>
</dbReference>
<dbReference type="InterPro" id="IPR006656">
    <property type="entry name" value="Mopterin_OxRdtase"/>
</dbReference>
<keyword evidence="7" id="KW-0560">Oxidoreductase</keyword>
<evidence type="ECO:0000256" key="3">
    <source>
        <dbReference type="ARBA" id="ARBA00010312"/>
    </source>
</evidence>
<evidence type="ECO:0000313" key="12">
    <source>
        <dbReference type="Proteomes" id="UP000002222"/>
    </source>
</evidence>
<comment type="cofactor">
    <cofactor evidence="1">
        <name>[4Fe-4S] cluster</name>
        <dbReference type="ChEBI" id="CHEBI:49883"/>
    </cofactor>
</comment>
<dbReference type="PANTHER" id="PTHR43598">
    <property type="entry name" value="TUNGSTEN-CONTAINING FORMYLMETHANOFURAN DEHYDROGENASE 2 SUBUNIT B"/>
    <property type="match status" value="1"/>
</dbReference>
<evidence type="ECO:0000256" key="2">
    <source>
        <dbReference type="ARBA" id="ARBA00004196"/>
    </source>
</evidence>
<evidence type="ECO:0000256" key="7">
    <source>
        <dbReference type="ARBA" id="ARBA00023002"/>
    </source>
</evidence>
<name>D1B4R7_SULD5</name>
<dbReference type="STRING" id="525898.Sdel_2075"/>
<evidence type="ECO:0000256" key="1">
    <source>
        <dbReference type="ARBA" id="ARBA00001966"/>
    </source>
</evidence>
<protein>
    <submittedName>
        <fullName evidence="11">Molybdopterin oxidoreductase Fe4S4 region</fullName>
    </submittedName>
</protein>
<dbReference type="EMBL" id="CP001816">
    <property type="protein sequence ID" value="ACZ13087.1"/>
    <property type="molecule type" value="Genomic_DNA"/>
</dbReference>
<evidence type="ECO:0000259" key="10">
    <source>
        <dbReference type="PROSITE" id="PS51669"/>
    </source>
</evidence>
<dbReference type="GO" id="GO:0030151">
    <property type="term" value="F:molybdenum ion binding"/>
    <property type="evidence" value="ECO:0007669"/>
    <property type="project" value="TreeGrafter"/>
</dbReference>
<keyword evidence="8" id="KW-0408">Iron</keyword>
<keyword evidence="4" id="KW-0004">4Fe-4S</keyword>
<dbReference type="InterPro" id="IPR019546">
    <property type="entry name" value="TAT_signal_bac_arc"/>
</dbReference>
<dbReference type="InterPro" id="IPR006963">
    <property type="entry name" value="Mopterin_OxRdtase_4Fe-4S_dom"/>
</dbReference>
<accession>D1B4R7</accession>
<feature type="domain" description="4Fe-4S Mo/W bis-MGD-type" evidence="10">
    <location>
        <begin position="57"/>
        <end position="113"/>
    </location>
</feature>
<dbReference type="Pfam" id="PF00384">
    <property type="entry name" value="Molybdopterin"/>
    <property type="match status" value="1"/>
</dbReference>
<evidence type="ECO:0000256" key="9">
    <source>
        <dbReference type="ARBA" id="ARBA00023014"/>
    </source>
</evidence>
<organism evidence="11 12">
    <name type="scientific">Sulfurospirillum deleyianum (strain ATCC 51133 / DSM 6946 / 5175)</name>
    <dbReference type="NCBI Taxonomy" id="525898"/>
    <lineage>
        <taxon>Bacteria</taxon>
        <taxon>Pseudomonadati</taxon>
        <taxon>Campylobacterota</taxon>
        <taxon>Epsilonproteobacteria</taxon>
        <taxon>Campylobacterales</taxon>
        <taxon>Sulfurospirillaceae</taxon>
        <taxon>Sulfurospirillum</taxon>
    </lineage>
</organism>
<dbReference type="SUPFAM" id="SSF53706">
    <property type="entry name" value="Formate dehydrogenase/DMSO reductase, domains 1-3"/>
    <property type="match status" value="1"/>
</dbReference>
<dbReference type="eggNOG" id="COG0243">
    <property type="taxonomic scope" value="Bacteria"/>
</dbReference>
<evidence type="ECO:0000256" key="5">
    <source>
        <dbReference type="ARBA" id="ARBA00022505"/>
    </source>
</evidence>
<evidence type="ECO:0000256" key="6">
    <source>
        <dbReference type="ARBA" id="ARBA00022723"/>
    </source>
</evidence>
<evidence type="ECO:0000256" key="8">
    <source>
        <dbReference type="ARBA" id="ARBA00023004"/>
    </source>
</evidence>
<dbReference type="AlphaFoldDB" id="D1B4R7"/>
<evidence type="ECO:0000256" key="4">
    <source>
        <dbReference type="ARBA" id="ARBA00022485"/>
    </source>
</evidence>
<reference evidence="12" key="1">
    <citation type="submission" date="2009-11" db="EMBL/GenBank/DDBJ databases">
        <title>The complete genome of Sulfurospirillum deleyianum DSM 6946.</title>
        <authorList>
            <consortium name="US DOE Joint Genome Institute (JGI-PGF)"/>
            <person name="Lucas S."/>
            <person name="Copeland A."/>
            <person name="Lapidus A."/>
            <person name="Glavina del Rio T."/>
            <person name="Dalin E."/>
            <person name="Tice H."/>
            <person name="Bruce D."/>
            <person name="Goodwin L."/>
            <person name="Pitluck S."/>
            <person name="Kyrpides N."/>
            <person name="Mavromatis K."/>
            <person name="Ivanova N."/>
            <person name="Ovchinnikova G."/>
            <person name="Munk A.C."/>
            <person name="Lu M."/>
            <person name="Brettin T."/>
            <person name="Detter J.C."/>
            <person name="Han C."/>
            <person name="Tapia R."/>
            <person name="Larimer F."/>
            <person name="Land M."/>
            <person name="Hauser L."/>
            <person name="Markowitz V."/>
            <person name="Cheng J.F."/>
            <person name="Hugenholtz P."/>
            <person name="Woyke T."/>
            <person name="Wu D."/>
            <person name="Aumann P."/>
            <person name="Schneider S."/>
            <person name="Lang E."/>
            <person name="Spring S."/>
            <person name="Klenk H.P."/>
            <person name="Eisen J.A."/>
        </authorList>
    </citation>
    <scope>NUCLEOTIDE SEQUENCE [LARGE SCALE GENOMIC DNA]</scope>
    <source>
        <strain evidence="12">ATCC 51133 / DSM 6946 / 5175</strain>
    </source>
</reference>
<comment type="similarity">
    <text evidence="3">Belongs to the prokaryotic molybdopterin-containing oxidoreductase family.</text>
</comment>
<dbReference type="InterPro" id="IPR006311">
    <property type="entry name" value="TAT_signal"/>
</dbReference>
<dbReference type="GO" id="GO:0009061">
    <property type="term" value="P:anaerobic respiration"/>
    <property type="evidence" value="ECO:0007669"/>
    <property type="project" value="TreeGrafter"/>
</dbReference>
<dbReference type="HOGENOM" id="CLU_061371_2_0_7"/>
<keyword evidence="6" id="KW-0479">Metal-binding</keyword>